<feature type="compositionally biased region" description="Polar residues" evidence="1">
    <location>
        <begin position="137"/>
        <end position="148"/>
    </location>
</feature>
<comment type="caution">
    <text evidence="2">The sequence shown here is derived from an EMBL/GenBank/DDBJ whole genome shotgun (WGS) entry which is preliminary data.</text>
</comment>
<protein>
    <submittedName>
        <fullName evidence="2">Uncharacterized protein</fullName>
    </submittedName>
</protein>
<proteinExistence type="predicted"/>
<dbReference type="AlphaFoldDB" id="A0A8H4QXC7"/>
<feature type="compositionally biased region" description="Basic and acidic residues" evidence="1">
    <location>
        <begin position="181"/>
        <end position="202"/>
    </location>
</feature>
<evidence type="ECO:0000313" key="3">
    <source>
        <dbReference type="Proteomes" id="UP000521872"/>
    </source>
</evidence>
<keyword evidence="3" id="KW-1185">Reference proteome</keyword>
<evidence type="ECO:0000313" key="2">
    <source>
        <dbReference type="EMBL" id="KAF4618471.1"/>
    </source>
</evidence>
<evidence type="ECO:0000256" key="1">
    <source>
        <dbReference type="SAM" id="MobiDB-lite"/>
    </source>
</evidence>
<feature type="compositionally biased region" description="Polar residues" evidence="1">
    <location>
        <begin position="45"/>
        <end position="63"/>
    </location>
</feature>
<name>A0A8H4QXC7_9AGAR</name>
<accession>A0A8H4QXC7</accession>
<gene>
    <name evidence="2" type="ORF">D9613_009888</name>
</gene>
<dbReference type="Proteomes" id="UP000521872">
    <property type="component" value="Unassembled WGS sequence"/>
</dbReference>
<organism evidence="2 3">
    <name type="scientific">Agrocybe pediades</name>
    <dbReference type="NCBI Taxonomy" id="84607"/>
    <lineage>
        <taxon>Eukaryota</taxon>
        <taxon>Fungi</taxon>
        <taxon>Dikarya</taxon>
        <taxon>Basidiomycota</taxon>
        <taxon>Agaricomycotina</taxon>
        <taxon>Agaricomycetes</taxon>
        <taxon>Agaricomycetidae</taxon>
        <taxon>Agaricales</taxon>
        <taxon>Agaricineae</taxon>
        <taxon>Strophariaceae</taxon>
        <taxon>Agrocybe</taxon>
    </lineage>
</organism>
<dbReference type="EMBL" id="JAACJL010000017">
    <property type="protein sequence ID" value="KAF4618471.1"/>
    <property type="molecule type" value="Genomic_DNA"/>
</dbReference>
<sequence>MKSMEKEGSGKVNKYVCPAAICPWSTDAQLTPPSSDDVRAAAVNDVSNQLSVPDADSNGSRNLNPGGRGTERSGSSFKASRPDLIPGLKTNTVVPPSLRKGELMLPSRTQGARLPIESNISQNPTPGEEPKDEKNIAETTLPSSSTQDRGLVPSILKASRRSFAVVKPLFRGKGKQATGKGSRDSVAKKEEQTQSHDADESK</sequence>
<feature type="region of interest" description="Disordered" evidence="1">
    <location>
        <begin position="43"/>
        <end position="202"/>
    </location>
</feature>
<reference evidence="2 3" key="1">
    <citation type="submission" date="2019-12" db="EMBL/GenBank/DDBJ databases">
        <authorList>
            <person name="Floudas D."/>
            <person name="Bentzer J."/>
            <person name="Ahren D."/>
            <person name="Johansson T."/>
            <person name="Persson P."/>
            <person name="Tunlid A."/>
        </authorList>
    </citation>
    <scope>NUCLEOTIDE SEQUENCE [LARGE SCALE GENOMIC DNA]</scope>
    <source>
        <strain evidence="2 3">CBS 102.39</strain>
    </source>
</reference>